<protein>
    <submittedName>
        <fullName evidence="1">Uncharacterized protein</fullName>
    </submittedName>
</protein>
<proteinExistence type="predicted"/>
<dbReference type="EMBL" id="MU003831">
    <property type="protein sequence ID" value="KAF2718072.1"/>
    <property type="molecule type" value="Genomic_DNA"/>
</dbReference>
<dbReference type="Proteomes" id="UP000799441">
    <property type="component" value="Unassembled WGS sequence"/>
</dbReference>
<reference evidence="1" key="1">
    <citation type="journal article" date="2020" name="Stud. Mycol.">
        <title>101 Dothideomycetes genomes: a test case for predicting lifestyles and emergence of pathogens.</title>
        <authorList>
            <person name="Haridas S."/>
            <person name="Albert R."/>
            <person name="Binder M."/>
            <person name="Bloem J."/>
            <person name="Labutti K."/>
            <person name="Salamov A."/>
            <person name="Andreopoulos B."/>
            <person name="Baker S."/>
            <person name="Barry K."/>
            <person name="Bills G."/>
            <person name="Bluhm B."/>
            <person name="Cannon C."/>
            <person name="Castanera R."/>
            <person name="Culley D."/>
            <person name="Daum C."/>
            <person name="Ezra D."/>
            <person name="Gonzalez J."/>
            <person name="Henrissat B."/>
            <person name="Kuo A."/>
            <person name="Liang C."/>
            <person name="Lipzen A."/>
            <person name="Lutzoni F."/>
            <person name="Magnuson J."/>
            <person name="Mondo S."/>
            <person name="Nolan M."/>
            <person name="Ohm R."/>
            <person name="Pangilinan J."/>
            <person name="Park H.-J."/>
            <person name="Ramirez L."/>
            <person name="Alfaro M."/>
            <person name="Sun H."/>
            <person name="Tritt A."/>
            <person name="Yoshinaga Y."/>
            <person name="Zwiers L.-H."/>
            <person name="Turgeon B."/>
            <person name="Goodwin S."/>
            <person name="Spatafora J."/>
            <person name="Crous P."/>
            <person name="Grigoriev I."/>
        </authorList>
    </citation>
    <scope>NUCLEOTIDE SEQUENCE</scope>
    <source>
        <strain evidence="1">CBS 116435</strain>
    </source>
</reference>
<accession>A0A9P4Q4W3</accession>
<gene>
    <name evidence="1" type="ORF">K431DRAFT_142257</name>
</gene>
<organism evidence="1 2">
    <name type="scientific">Polychaeton citri CBS 116435</name>
    <dbReference type="NCBI Taxonomy" id="1314669"/>
    <lineage>
        <taxon>Eukaryota</taxon>
        <taxon>Fungi</taxon>
        <taxon>Dikarya</taxon>
        <taxon>Ascomycota</taxon>
        <taxon>Pezizomycotina</taxon>
        <taxon>Dothideomycetes</taxon>
        <taxon>Dothideomycetidae</taxon>
        <taxon>Capnodiales</taxon>
        <taxon>Capnodiaceae</taxon>
        <taxon>Polychaeton</taxon>
    </lineage>
</organism>
<comment type="caution">
    <text evidence="1">The sequence shown here is derived from an EMBL/GenBank/DDBJ whole genome shotgun (WGS) entry which is preliminary data.</text>
</comment>
<evidence type="ECO:0000313" key="1">
    <source>
        <dbReference type="EMBL" id="KAF2718072.1"/>
    </source>
</evidence>
<sequence>MTITTDLYRYRTSTRHVVVGLHESSCRRRRRREMQCAVCNECSAYCARDRPRFAADHAGPAGTSSAEACEALGAFGGLHEQNRTPPAACCQSETRVRLVNLPRESSHSAVRCRCPTHLTIVVSFSPPLAYHQSRYRNSLSLSFRLASSSRLHRCACTVSADVLADAVLSWHSSAPSYLPLQSRCKPGHTATPEGCGKSAHA</sequence>
<evidence type="ECO:0000313" key="2">
    <source>
        <dbReference type="Proteomes" id="UP000799441"/>
    </source>
</evidence>
<keyword evidence="2" id="KW-1185">Reference proteome</keyword>
<dbReference type="AlphaFoldDB" id="A0A9P4Q4W3"/>
<name>A0A9P4Q4W3_9PEZI</name>